<accession>A0AAP0ETV7</accession>
<feature type="compositionally biased region" description="Basic residues" evidence="1">
    <location>
        <begin position="181"/>
        <end position="191"/>
    </location>
</feature>
<comment type="caution">
    <text evidence="2">The sequence shown here is derived from an EMBL/GenBank/DDBJ whole genome shotgun (WGS) entry which is preliminary data.</text>
</comment>
<evidence type="ECO:0000313" key="3">
    <source>
        <dbReference type="Proteomes" id="UP001417504"/>
    </source>
</evidence>
<protein>
    <submittedName>
        <fullName evidence="2">Uncharacterized protein</fullName>
    </submittedName>
</protein>
<gene>
    <name evidence="2" type="ORF">Sjap_022219</name>
</gene>
<organism evidence="2 3">
    <name type="scientific">Stephania japonica</name>
    <dbReference type="NCBI Taxonomy" id="461633"/>
    <lineage>
        <taxon>Eukaryota</taxon>
        <taxon>Viridiplantae</taxon>
        <taxon>Streptophyta</taxon>
        <taxon>Embryophyta</taxon>
        <taxon>Tracheophyta</taxon>
        <taxon>Spermatophyta</taxon>
        <taxon>Magnoliopsida</taxon>
        <taxon>Ranunculales</taxon>
        <taxon>Menispermaceae</taxon>
        <taxon>Menispermoideae</taxon>
        <taxon>Cissampelideae</taxon>
        <taxon>Stephania</taxon>
    </lineage>
</organism>
<feature type="compositionally biased region" description="Polar residues" evidence="1">
    <location>
        <begin position="135"/>
        <end position="157"/>
    </location>
</feature>
<dbReference type="Proteomes" id="UP001417504">
    <property type="component" value="Unassembled WGS sequence"/>
</dbReference>
<proteinExistence type="predicted"/>
<keyword evidence="3" id="KW-1185">Reference proteome</keyword>
<name>A0AAP0ETV7_9MAGN</name>
<dbReference type="EMBL" id="JBBNAE010000009">
    <property type="protein sequence ID" value="KAK9096722.1"/>
    <property type="molecule type" value="Genomic_DNA"/>
</dbReference>
<evidence type="ECO:0000256" key="1">
    <source>
        <dbReference type="SAM" id="MobiDB-lite"/>
    </source>
</evidence>
<evidence type="ECO:0000313" key="2">
    <source>
        <dbReference type="EMBL" id="KAK9096722.1"/>
    </source>
</evidence>
<feature type="region of interest" description="Disordered" evidence="1">
    <location>
        <begin position="119"/>
        <end position="191"/>
    </location>
</feature>
<dbReference type="AlphaFoldDB" id="A0AAP0ETV7"/>
<feature type="compositionally biased region" description="Low complexity" evidence="1">
    <location>
        <begin position="119"/>
        <end position="134"/>
    </location>
</feature>
<sequence>MKYSVKYSFQLENWERWHSHSLSVEDRGQKARFEFMSALEYLPWFTRNSRPSIENPAHSDDFPNTVGDSDLLERNRRALDSVLAWIDLPVGMAKMEAAEKMTNDVVNYLMARGLGTGTTTTMTNTTTPSAPTAPSQHDSTPTESVPTLSSIEPSVTKNVPCPPQVLANRLRGSPPRQHMLVAKRRKKKGLK</sequence>
<reference evidence="2 3" key="1">
    <citation type="submission" date="2024-01" db="EMBL/GenBank/DDBJ databases">
        <title>Genome assemblies of Stephania.</title>
        <authorList>
            <person name="Yang L."/>
        </authorList>
    </citation>
    <scope>NUCLEOTIDE SEQUENCE [LARGE SCALE GENOMIC DNA]</scope>
    <source>
        <strain evidence="2">QJT</strain>
        <tissue evidence="2">Leaf</tissue>
    </source>
</reference>